<organism evidence="1 2">
    <name type="scientific">Staphylococcus condimenti</name>
    <dbReference type="NCBI Taxonomy" id="70255"/>
    <lineage>
        <taxon>Bacteria</taxon>
        <taxon>Bacillati</taxon>
        <taxon>Bacillota</taxon>
        <taxon>Bacilli</taxon>
        <taxon>Bacillales</taxon>
        <taxon>Staphylococcaceae</taxon>
        <taxon>Staphylococcus</taxon>
    </lineage>
</organism>
<name>A0A4Q7CWK3_9STAP</name>
<dbReference type="EMBL" id="RQTE01000024">
    <property type="protein sequence ID" value="RZI04447.1"/>
    <property type="molecule type" value="Genomic_DNA"/>
</dbReference>
<reference evidence="1 2" key="1">
    <citation type="submission" date="2018-11" db="EMBL/GenBank/DDBJ databases">
        <title>Genomic profiling of Staphylococcus species from a Poultry farm system in KwaZulu-Natal, South Africa.</title>
        <authorList>
            <person name="Amoako D.G."/>
            <person name="Somboro A.M."/>
            <person name="Abia A.L.K."/>
            <person name="Bester L.A."/>
            <person name="Essack S.Y."/>
        </authorList>
    </citation>
    <scope>NUCLEOTIDE SEQUENCE [LARGE SCALE GENOMIC DNA]</scope>
    <source>
        <strain evidence="1 2">SA11</strain>
    </source>
</reference>
<accession>A0A4Q7CWK3</accession>
<dbReference type="RefSeq" id="WP_130135246.1">
    <property type="nucleotide sequence ID" value="NZ_RQTE01000024.1"/>
</dbReference>
<dbReference type="AlphaFoldDB" id="A0A4Q7CWK3"/>
<dbReference type="Proteomes" id="UP000293854">
    <property type="component" value="Unassembled WGS sequence"/>
</dbReference>
<proteinExistence type="predicted"/>
<evidence type="ECO:0000313" key="2">
    <source>
        <dbReference type="Proteomes" id="UP000293854"/>
    </source>
</evidence>
<sequence length="218" mass="26092">MENTDFILNNNSSQDIEYYFNNTTEILLKTTQYFKQGFDYLNVRDEYSFFINLIDLSSMNVEFSHIQTEFTEKITEINFKYSSVEFNDQFYINFLTDFVEKSEYIYISQLAVKLQEIINQEYITLDDYNELNFSEKFFFNLYEYYSTKVTYNSISKVNNKLIDCDFTIRNNLLFILSSIAIISYQYRLQNDESNGFDALKMLIDNYVELISTISQNIN</sequence>
<protein>
    <submittedName>
        <fullName evidence="1">Uncharacterized protein</fullName>
    </submittedName>
</protein>
<comment type="caution">
    <text evidence="1">The sequence shown here is derived from an EMBL/GenBank/DDBJ whole genome shotgun (WGS) entry which is preliminary data.</text>
</comment>
<evidence type="ECO:0000313" key="1">
    <source>
        <dbReference type="EMBL" id="RZI04447.1"/>
    </source>
</evidence>
<gene>
    <name evidence="1" type="ORF">EIG99_01105</name>
</gene>